<feature type="compositionally biased region" description="Polar residues" evidence="1">
    <location>
        <begin position="47"/>
        <end position="58"/>
    </location>
</feature>
<feature type="compositionally biased region" description="Basic and acidic residues" evidence="1">
    <location>
        <begin position="59"/>
        <end position="73"/>
    </location>
</feature>
<feature type="compositionally biased region" description="Low complexity" evidence="1">
    <location>
        <begin position="248"/>
        <end position="265"/>
    </location>
</feature>
<comment type="caution">
    <text evidence="2">The sequence shown here is derived from an EMBL/GenBank/DDBJ whole genome shotgun (WGS) entry which is preliminary data.</text>
</comment>
<feature type="compositionally biased region" description="Polar residues" evidence="1">
    <location>
        <begin position="107"/>
        <end position="121"/>
    </location>
</feature>
<feature type="region of interest" description="Disordered" evidence="1">
    <location>
        <begin position="47"/>
        <end position="121"/>
    </location>
</feature>
<feature type="compositionally biased region" description="Basic and acidic residues" evidence="1">
    <location>
        <begin position="92"/>
        <end position="106"/>
    </location>
</feature>
<name>A0A8J2Z687_9GAMM</name>
<proteinExistence type="predicted"/>
<dbReference type="EMBL" id="BMJS01000033">
    <property type="protein sequence ID" value="GGG04966.1"/>
    <property type="molecule type" value="Genomic_DNA"/>
</dbReference>
<reference evidence="2" key="2">
    <citation type="submission" date="2020-09" db="EMBL/GenBank/DDBJ databases">
        <authorList>
            <person name="Sun Q."/>
            <person name="Zhou Y."/>
        </authorList>
    </citation>
    <scope>NUCLEOTIDE SEQUENCE</scope>
    <source>
        <strain evidence="2">CGMCC 1.15758</strain>
    </source>
</reference>
<organism evidence="2 3">
    <name type="scientific">Cysteiniphilum litorale</name>
    <dbReference type="NCBI Taxonomy" id="2056700"/>
    <lineage>
        <taxon>Bacteria</taxon>
        <taxon>Pseudomonadati</taxon>
        <taxon>Pseudomonadota</taxon>
        <taxon>Gammaproteobacteria</taxon>
        <taxon>Thiotrichales</taxon>
        <taxon>Fastidiosibacteraceae</taxon>
        <taxon>Cysteiniphilum</taxon>
    </lineage>
</organism>
<accession>A0A8J2Z687</accession>
<dbReference type="RefSeq" id="WP_188618923.1">
    <property type="nucleotide sequence ID" value="NZ_BMJS01000033.1"/>
</dbReference>
<sequence>MAAKKREDRLNKFASKIQVGETSSLISLNLQKSEAFDAIKTQKTVNKPITNGNQSVNERLTKEEQTDSKRLTDNTETVNKPITNGNQSVNERLTKEEQTDSKRLTDNTETVNKPITNGNQSVNERLTKEEQTDSKRLTDNTETVNGKTCNISYDRLIGIQKDIINTLYQSSYSKITSKINLIEVSSSVQKSINIIKQSISRLRAKNVIDIYDRKDGRGGWCVYIFDDDFYLDMIKNLKKEKTVNNNPNINPIYNSNTTNTINKYSNDTKEQKPTTPQNDQLIDLIKKQNDQFQQQIAELQKQFLQQAPQVQPETKTVTVTDSAETNVVESDNDNWTDLDFSSLTEFGFTKRHVTQIKNFNKSLDADNQLTVNSVQESIEHYAWALQNRLDEMVSYAPANNRLRGLIGVLKKGGNWTEANYKSPEDLAFEASLIAKKERLEKIKAQKEEVLNLEFELWRESLTATELTDIEENGELQGKMPPSAFKNKGDNKHYVGALKSYFKNNVYKG</sequence>
<evidence type="ECO:0000313" key="3">
    <source>
        <dbReference type="Proteomes" id="UP000636949"/>
    </source>
</evidence>
<protein>
    <submittedName>
        <fullName evidence="2">Uncharacterized protein</fullName>
    </submittedName>
</protein>
<feature type="compositionally biased region" description="Polar residues" evidence="1">
    <location>
        <begin position="74"/>
        <end position="91"/>
    </location>
</feature>
<dbReference type="Proteomes" id="UP000636949">
    <property type="component" value="Unassembled WGS sequence"/>
</dbReference>
<keyword evidence="3" id="KW-1185">Reference proteome</keyword>
<feature type="region of interest" description="Disordered" evidence="1">
    <location>
        <begin position="248"/>
        <end position="276"/>
    </location>
</feature>
<evidence type="ECO:0000256" key="1">
    <source>
        <dbReference type="SAM" id="MobiDB-lite"/>
    </source>
</evidence>
<evidence type="ECO:0000313" key="2">
    <source>
        <dbReference type="EMBL" id="GGG04966.1"/>
    </source>
</evidence>
<gene>
    <name evidence="2" type="ORF">GCM10010995_23020</name>
</gene>
<dbReference type="AlphaFoldDB" id="A0A8J2Z687"/>
<reference evidence="2" key="1">
    <citation type="journal article" date="2014" name="Int. J. Syst. Evol. Microbiol.">
        <title>Complete genome sequence of Corynebacterium casei LMG S-19264T (=DSM 44701T), isolated from a smear-ripened cheese.</title>
        <authorList>
            <consortium name="US DOE Joint Genome Institute (JGI-PGF)"/>
            <person name="Walter F."/>
            <person name="Albersmeier A."/>
            <person name="Kalinowski J."/>
            <person name="Ruckert C."/>
        </authorList>
    </citation>
    <scope>NUCLEOTIDE SEQUENCE</scope>
    <source>
        <strain evidence="2">CGMCC 1.15758</strain>
    </source>
</reference>